<dbReference type="InterPro" id="IPR016181">
    <property type="entry name" value="Acyl_CoA_acyltransferase"/>
</dbReference>
<dbReference type="RefSeq" id="WP_290141336.1">
    <property type="nucleotide sequence ID" value="NZ_CP101620.1"/>
</dbReference>
<accession>A0ABY5I6C7</accession>
<reference evidence="2" key="1">
    <citation type="submission" date="2022-07" db="EMBL/GenBank/DDBJ databases">
        <title>Faecal culturing of patients with breast cancer.</title>
        <authorList>
            <person name="Teng N.M.Y."/>
            <person name="Kiu R."/>
            <person name="Evans R."/>
            <person name="Baker D.J."/>
            <person name="Zenner C."/>
            <person name="Robinson S.D."/>
            <person name="Hall L.J."/>
        </authorList>
    </citation>
    <scope>NUCLEOTIDE SEQUENCE</scope>
    <source>
        <strain evidence="2">LH1062</strain>
    </source>
</reference>
<gene>
    <name evidence="2" type="ORF">NMU03_03600</name>
</gene>
<dbReference type="Proteomes" id="UP001060112">
    <property type="component" value="Chromosome"/>
</dbReference>
<dbReference type="PROSITE" id="PS51186">
    <property type="entry name" value="GNAT"/>
    <property type="match status" value="1"/>
</dbReference>
<sequence length="135" mass="15761">MDEQGIQQWNIINYEQVFPLSYYQQMQQDGHLFVLTNHHQIICGVVLKETDENWDNQDSALYISRFISQLHVHAGSSCLKYIEDYAKELGKHYLRLDSADDNIKLAKYYESLGFEAMGTCQEGPYHGILRQKKIV</sequence>
<dbReference type="EMBL" id="CP101620">
    <property type="protein sequence ID" value="UTY39899.1"/>
    <property type="molecule type" value="Genomic_DNA"/>
</dbReference>
<dbReference type="SUPFAM" id="SSF55729">
    <property type="entry name" value="Acyl-CoA N-acyltransferases (Nat)"/>
    <property type="match status" value="1"/>
</dbReference>
<name>A0ABY5I6C7_9FIRM</name>
<feature type="domain" description="N-acetyltransferase" evidence="1">
    <location>
        <begin position="1"/>
        <end position="135"/>
    </location>
</feature>
<evidence type="ECO:0000313" key="3">
    <source>
        <dbReference type="Proteomes" id="UP001060112"/>
    </source>
</evidence>
<protein>
    <submittedName>
        <fullName evidence="2">GNAT family N-acetyltransferase</fullName>
    </submittedName>
</protein>
<evidence type="ECO:0000313" key="2">
    <source>
        <dbReference type="EMBL" id="UTY39899.1"/>
    </source>
</evidence>
<dbReference type="InterPro" id="IPR000182">
    <property type="entry name" value="GNAT_dom"/>
</dbReference>
<evidence type="ECO:0000259" key="1">
    <source>
        <dbReference type="PROSITE" id="PS51186"/>
    </source>
</evidence>
<proteinExistence type="predicted"/>
<organism evidence="2 3">
    <name type="scientific">Allocoprobacillus halotolerans</name>
    <dbReference type="NCBI Taxonomy" id="2944914"/>
    <lineage>
        <taxon>Bacteria</taxon>
        <taxon>Bacillati</taxon>
        <taxon>Bacillota</taxon>
        <taxon>Erysipelotrichia</taxon>
        <taxon>Erysipelotrichales</taxon>
        <taxon>Erysipelotrichaceae</taxon>
        <taxon>Allocoprobacillus</taxon>
    </lineage>
</organism>
<dbReference type="Gene3D" id="3.40.630.30">
    <property type="match status" value="1"/>
</dbReference>
<dbReference type="Pfam" id="PF00583">
    <property type="entry name" value="Acetyltransf_1"/>
    <property type="match status" value="1"/>
</dbReference>
<keyword evidence="3" id="KW-1185">Reference proteome</keyword>